<name>A0A168AVH2_9HYPO</name>
<organism evidence="7 8">
    <name type="scientific">Moelleriella libera RCEF 2490</name>
    <dbReference type="NCBI Taxonomy" id="1081109"/>
    <lineage>
        <taxon>Eukaryota</taxon>
        <taxon>Fungi</taxon>
        <taxon>Dikarya</taxon>
        <taxon>Ascomycota</taxon>
        <taxon>Pezizomycotina</taxon>
        <taxon>Sordariomycetes</taxon>
        <taxon>Hypocreomycetidae</taxon>
        <taxon>Hypocreales</taxon>
        <taxon>Clavicipitaceae</taxon>
        <taxon>Moelleriella</taxon>
    </lineage>
</organism>
<evidence type="ECO:0000259" key="6">
    <source>
        <dbReference type="PROSITE" id="PS51349"/>
    </source>
</evidence>
<dbReference type="PIRSF" id="PIRSF000138">
    <property type="entry name" value="Al-hdrx_acd_dh"/>
    <property type="match status" value="1"/>
</dbReference>
<dbReference type="PROSITE" id="PS51349">
    <property type="entry name" value="FMN_HYDROXY_ACID_DH_2"/>
    <property type="match status" value="1"/>
</dbReference>
<feature type="binding site" evidence="5">
    <location>
        <begin position="275"/>
        <end position="276"/>
    </location>
    <ligand>
        <name>FMN</name>
        <dbReference type="ChEBI" id="CHEBI:58210"/>
    </ligand>
</feature>
<dbReference type="InterPro" id="IPR037396">
    <property type="entry name" value="FMN_HAD"/>
</dbReference>
<evidence type="ECO:0000256" key="1">
    <source>
        <dbReference type="ARBA" id="ARBA00001917"/>
    </source>
</evidence>
<evidence type="ECO:0000313" key="7">
    <source>
        <dbReference type="EMBL" id="KZZ94419.1"/>
    </source>
</evidence>
<proteinExistence type="inferred from homology"/>
<gene>
    <name evidence="7" type="ORF">AAL_05386</name>
</gene>
<comment type="similarity">
    <text evidence="3">Belongs to the FMN-dependent alpha-hydroxy acid dehydrogenase family.</text>
</comment>
<dbReference type="Pfam" id="PF01070">
    <property type="entry name" value="FMN_dh"/>
    <property type="match status" value="1"/>
</dbReference>
<feature type="binding site" evidence="5">
    <location>
        <position position="136"/>
    </location>
    <ligand>
        <name>glyoxylate</name>
        <dbReference type="ChEBI" id="CHEBI:36655"/>
    </ligand>
</feature>
<protein>
    <submittedName>
        <fullName evidence="7">Aldolase-type TIM barrel</fullName>
    </submittedName>
</protein>
<dbReference type="PANTHER" id="PTHR10578">
    <property type="entry name" value="S -2-HYDROXY-ACID OXIDASE-RELATED"/>
    <property type="match status" value="1"/>
</dbReference>
<feature type="binding site" evidence="5">
    <location>
        <position position="197"/>
    </location>
    <ligand>
        <name>FMN</name>
        <dbReference type="ChEBI" id="CHEBI:58210"/>
    </ligand>
</feature>
<dbReference type="Proteomes" id="UP000078544">
    <property type="component" value="Unassembled WGS sequence"/>
</dbReference>
<keyword evidence="8" id="KW-1185">Reference proteome</keyword>
<keyword evidence="5" id="KW-0288">FMN</keyword>
<dbReference type="GO" id="GO:0016491">
    <property type="term" value="F:oxidoreductase activity"/>
    <property type="evidence" value="ECO:0007669"/>
    <property type="project" value="UniProtKB-KW"/>
</dbReference>
<comment type="cofactor">
    <cofactor evidence="1">
        <name>FMN</name>
        <dbReference type="ChEBI" id="CHEBI:58210"/>
    </cofactor>
</comment>
<dbReference type="PANTHER" id="PTHR10578:SF149">
    <property type="entry name" value="2-HYDROXYACID OXIDASE 2"/>
    <property type="match status" value="1"/>
</dbReference>
<dbReference type="PROSITE" id="PS00557">
    <property type="entry name" value="FMN_HYDROXY_ACID_DH_1"/>
    <property type="match status" value="1"/>
</dbReference>
<feature type="domain" description="FMN hydroxy acid dehydrogenase" evidence="6">
    <location>
        <begin position="1"/>
        <end position="313"/>
    </location>
</feature>
<feature type="binding site" evidence="5">
    <location>
        <position position="127"/>
    </location>
    <ligand>
        <name>FMN</name>
        <dbReference type="ChEBI" id="CHEBI:58210"/>
    </ligand>
</feature>
<feature type="active site" description="Proton acceptor" evidence="4">
    <location>
        <position position="221"/>
    </location>
</feature>
<dbReference type="InterPro" id="IPR012133">
    <property type="entry name" value="Alpha-hydoxy_acid_DH_FMN"/>
</dbReference>
<dbReference type="GO" id="GO:0010181">
    <property type="term" value="F:FMN binding"/>
    <property type="evidence" value="ECO:0007669"/>
    <property type="project" value="InterPro"/>
</dbReference>
<dbReference type="SUPFAM" id="SSF51395">
    <property type="entry name" value="FMN-linked oxidoreductases"/>
    <property type="match status" value="1"/>
</dbReference>
<dbReference type="InterPro" id="IPR008259">
    <property type="entry name" value="FMN_hydac_DH_AS"/>
</dbReference>
<feature type="binding site" evidence="5">
    <location>
        <position position="77"/>
    </location>
    <ligand>
        <name>FMN</name>
        <dbReference type="ChEBI" id="CHEBI:58210"/>
    </ligand>
</feature>
<dbReference type="InterPro" id="IPR000262">
    <property type="entry name" value="FMN-dep_DH"/>
</dbReference>
<feature type="binding site" evidence="5">
    <location>
        <position position="221"/>
    </location>
    <ligand>
        <name>glyoxylate</name>
        <dbReference type="ChEBI" id="CHEBI:36655"/>
    </ligand>
</feature>
<accession>A0A168AVH2</accession>
<sequence length="313" mass="33738">MSCARLRDNESAFDRYKIRTRIMRDLTGLDASTMMFGRRVKFPFAFSPTAMHCLAHPDGEIATSKACASMDVAMALSAYSTKPLEDVVAQSSGNPYVIQMSLLKNKTAMGDALKRAEAAGFKAVFVTLDVPCLGRRLNEYRNGFSVPPGMGYPNLYPGADVSNLDDSDENMAYDPSFEWQSMIAFFRENTSMQIWGKGISGALDAEEAIKCGLDGIVISNHGGRQLDSAPATLHVLREVAAVVDGRIPIGIDGGIRRGTDIFKALALGASFCMAGRPALWGLAYGGQAGVELALNLLYDEFVTTMMLSGCVSP</sequence>
<feature type="binding site" evidence="5">
    <location>
        <position position="99"/>
    </location>
    <ligand>
        <name>FMN</name>
        <dbReference type="ChEBI" id="CHEBI:58210"/>
    </ligand>
</feature>
<evidence type="ECO:0000256" key="4">
    <source>
        <dbReference type="PIRSR" id="PIRSR000138-1"/>
    </source>
</evidence>
<dbReference type="EMBL" id="AZGY01000011">
    <property type="protein sequence ID" value="KZZ94419.1"/>
    <property type="molecule type" value="Genomic_DNA"/>
</dbReference>
<dbReference type="Gene3D" id="3.20.20.70">
    <property type="entry name" value="Aldolase class I"/>
    <property type="match status" value="1"/>
</dbReference>
<feature type="binding site" evidence="5">
    <location>
        <begin position="48"/>
        <end position="50"/>
    </location>
    <ligand>
        <name>FMN</name>
        <dbReference type="ChEBI" id="CHEBI:58210"/>
    </ligand>
</feature>
<evidence type="ECO:0000256" key="2">
    <source>
        <dbReference type="ARBA" id="ARBA00023002"/>
    </source>
</evidence>
<reference evidence="7 8" key="1">
    <citation type="journal article" date="2016" name="Genome Biol. Evol.">
        <title>Divergent and convergent evolution of fungal pathogenicity.</title>
        <authorList>
            <person name="Shang Y."/>
            <person name="Xiao G."/>
            <person name="Zheng P."/>
            <person name="Cen K."/>
            <person name="Zhan S."/>
            <person name="Wang C."/>
        </authorList>
    </citation>
    <scope>NUCLEOTIDE SEQUENCE [LARGE SCALE GENOMIC DNA]</scope>
    <source>
        <strain evidence="7 8">RCEF 2490</strain>
    </source>
</reference>
<dbReference type="CDD" id="cd02809">
    <property type="entry name" value="alpha_hydroxyacid_oxid_FMN"/>
    <property type="match status" value="1"/>
</dbReference>
<evidence type="ECO:0000313" key="8">
    <source>
        <dbReference type="Proteomes" id="UP000078544"/>
    </source>
</evidence>
<dbReference type="AlphaFoldDB" id="A0A168AVH2"/>
<comment type="caution">
    <text evidence="7">The sequence shown here is derived from an EMBL/GenBank/DDBJ whole genome shotgun (WGS) entry which is preliminary data.</text>
</comment>
<feature type="binding site" evidence="5">
    <location>
        <begin position="252"/>
        <end position="256"/>
    </location>
    <ligand>
        <name>FMN</name>
        <dbReference type="ChEBI" id="CHEBI:58210"/>
    </ligand>
</feature>
<dbReference type="STRING" id="1081109.A0A168AVH2"/>
<dbReference type="InterPro" id="IPR013785">
    <property type="entry name" value="Aldolase_TIM"/>
</dbReference>
<keyword evidence="2" id="KW-0560">Oxidoreductase</keyword>
<keyword evidence="5" id="KW-0285">Flavoprotein</keyword>
<feature type="binding site" evidence="5">
    <location>
        <position position="219"/>
    </location>
    <ligand>
        <name>FMN</name>
        <dbReference type="ChEBI" id="CHEBI:58210"/>
    </ligand>
</feature>
<evidence type="ECO:0000256" key="3">
    <source>
        <dbReference type="ARBA" id="ARBA00024042"/>
    </source>
</evidence>
<evidence type="ECO:0000256" key="5">
    <source>
        <dbReference type="PIRSR" id="PIRSR000138-2"/>
    </source>
</evidence>
<dbReference type="OrthoDB" id="1925334at2759"/>
<feature type="binding site" evidence="5">
    <location>
        <position position="224"/>
    </location>
    <ligand>
        <name>glyoxylate</name>
        <dbReference type="ChEBI" id="CHEBI:36655"/>
    </ligand>
</feature>